<dbReference type="PANTHER" id="PTHR43537:SF44">
    <property type="entry name" value="GNTR FAMILY REGULATORY PROTEIN"/>
    <property type="match status" value="1"/>
</dbReference>
<dbReference type="SMART" id="SM00895">
    <property type="entry name" value="FCD"/>
    <property type="match status" value="1"/>
</dbReference>
<dbReference type="PROSITE" id="PS50949">
    <property type="entry name" value="HTH_GNTR"/>
    <property type="match status" value="1"/>
</dbReference>
<dbReference type="Gene3D" id="1.20.120.530">
    <property type="entry name" value="GntR ligand-binding domain-like"/>
    <property type="match status" value="1"/>
</dbReference>
<dbReference type="AlphaFoldDB" id="A0A238L1C0"/>
<dbReference type="PANTHER" id="PTHR43537">
    <property type="entry name" value="TRANSCRIPTIONAL REGULATOR, GNTR FAMILY"/>
    <property type="match status" value="1"/>
</dbReference>
<dbReference type="SUPFAM" id="SSF48008">
    <property type="entry name" value="GntR ligand-binding domain-like"/>
    <property type="match status" value="1"/>
</dbReference>
<dbReference type="SUPFAM" id="SSF46785">
    <property type="entry name" value="Winged helix' DNA-binding domain"/>
    <property type="match status" value="1"/>
</dbReference>
<reference evidence="5 6" key="1">
    <citation type="submission" date="2017-05" db="EMBL/GenBank/DDBJ databases">
        <authorList>
            <person name="Song R."/>
            <person name="Chenine A.L."/>
            <person name="Ruprecht R.M."/>
        </authorList>
    </citation>
    <scope>NUCLEOTIDE SEQUENCE [LARGE SCALE GENOMIC DNA]</scope>
    <source>
        <strain evidence="5 6">CECT 8898</strain>
    </source>
</reference>
<dbReference type="GO" id="GO:0003700">
    <property type="term" value="F:DNA-binding transcription factor activity"/>
    <property type="evidence" value="ECO:0007669"/>
    <property type="project" value="InterPro"/>
</dbReference>
<sequence>METKRNMLDMQETRRASDVIAETLIEQIRRGEIALGAPLQTERDLCERFSASRPTVREALAQMQIRGYLDAGSGRRPRAAKPSLDSVLRNTGGLIREILGDAESGAHIEQMRQFIETGATREAAIRADNFQLTKLREALERNFEAIGTPDFAPTDIAFHRVLVSVVGNPVILTLHDMFVKTLLATRAPTDHPARYDRIAYDEHRAIYQAILDSDVIAATDVMDRHLARSYRARLKRPHVAPADPHSGPTTT</sequence>
<dbReference type="InterPro" id="IPR000524">
    <property type="entry name" value="Tscrpt_reg_HTH_GntR"/>
</dbReference>
<dbReference type="SMART" id="SM00345">
    <property type="entry name" value="HTH_GNTR"/>
    <property type="match status" value="1"/>
</dbReference>
<dbReference type="GO" id="GO:0003677">
    <property type="term" value="F:DNA binding"/>
    <property type="evidence" value="ECO:0007669"/>
    <property type="project" value="UniProtKB-KW"/>
</dbReference>
<dbReference type="InterPro" id="IPR036390">
    <property type="entry name" value="WH_DNA-bd_sf"/>
</dbReference>
<evidence type="ECO:0000313" key="6">
    <source>
        <dbReference type="Proteomes" id="UP000207598"/>
    </source>
</evidence>
<gene>
    <name evidence="5" type="primary">lutR_1</name>
    <name evidence="5" type="ORF">MAA8898_04154</name>
</gene>
<keyword evidence="6" id="KW-1185">Reference proteome</keyword>
<keyword evidence="2" id="KW-0238">DNA-binding</keyword>
<evidence type="ECO:0000256" key="3">
    <source>
        <dbReference type="ARBA" id="ARBA00023163"/>
    </source>
</evidence>
<name>A0A238L1C0_9RHOB</name>
<dbReference type="CDD" id="cd07377">
    <property type="entry name" value="WHTH_GntR"/>
    <property type="match status" value="1"/>
</dbReference>
<dbReference type="PRINTS" id="PR00035">
    <property type="entry name" value="HTHGNTR"/>
</dbReference>
<keyword evidence="3" id="KW-0804">Transcription</keyword>
<protein>
    <submittedName>
        <fullName evidence="5">HTH-type transcriptional regulator LutR</fullName>
    </submittedName>
</protein>
<evidence type="ECO:0000256" key="2">
    <source>
        <dbReference type="ARBA" id="ARBA00023125"/>
    </source>
</evidence>
<keyword evidence="1" id="KW-0805">Transcription regulation</keyword>
<dbReference type="InterPro" id="IPR036388">
    <property type="entry name" value="WH-like_DNA-bd_sf"/>
</dbReference>
<evidence type="ECO:0000259" key="4">
    <source>
        <dbReference type="PROSITE" id="PS50949"/>
    </source>
</evidence>
<proteinExistence type="predicted"/>
<dbReference type="InterPro" id="IPR011711">
    <property type="entry name" value="GntR_C"/>
</dbReference>
<evidence type="ECO:0000256" key="1">
    <source>
        <dbReference type="ARBA" id="ARBA00023015"/>
    </source>
</evidence>
<organism evidence="5 6">
    <name type="scientific">Maliponia aquimaris</name>
    <dbReference type="NCBI Taxonomy" id="1673631"/>
    <lineage>
        <taxon>Bacteria</taxon>
        <taxon>Pseudomonadati</taxon>
        <taxon>Pseudomonadota</taxon>
        <taxon>Alphaproteobacteria</taxon>
        <taxon>Rhodobacterales</taxon>
        <taxon>Paracoccaceae</taxon>
        <taxon>Maliponia</taxon>
    </lineage>
</organism>
<dbReference type="EMBL" id="FXYF01000014">
    <property type="protein sequence ID" value="SMX48885.1"/>
    <property type="molecule type" value="Genomic_DNA"/>
</dbReference>
<dbReference type="Pfam" id="PF07729">
    <property type="entry name" value="FCD"/>
    <property type="match status" value="1"/>
</dbReference>
<dbReference type="InterPro" id="IPR008920">
    <property type="entry name" value="TF_FadR/GntR_C"/>
</dbReference>
<accession>A0A238L1C0</accession>
<feature type="domain" description="HTH gntR-type" evidence="4">
    <location>
        <begin position="14"/>
        <end position="82"/>
    </location>
</feature>
<dbReference type="Pfam" id="PF00392">
    <property type="entry name" value="GntR"/>
    <property type="match status" value="1"/>
</dbReference>
<dbReference type="RefSeq" id="WP_245853517.1">
    <property type="nucleotide sequence ID" value="NZ_FXYF01000014.1"/>
</dbReference>
<dbReference type="Gene3D" id="1.10.10.10">
    <property type="entry name" value="Winged helix-like DNA-binding domain superfamily/Winged helix DNA-binding domain"/>
    <property type="match status" value="1"/>
</dbReference>
<dbReference type="Proteomes" id="UP000207598">
    <property type="component" value="Unassembled WGS sequence"/>
</dbReference>
<evidence type="ECO:0000313" key="5">
    <source>
        <dbReference type="EMBL" id="SMX48885.1"/>
    </source>
</evidence>